<dbReference type="AlphaFoldDB" id="A0A409YLD5"/>
<keyword evidence="3" id="KW-1185">Reference proteome</keyword>
<feature type="compositionally biased region" description="Basic and acidic residues" evidence="1">
    <location>
        <begin position="171"/>
        <end position="180"/>
    </location>
</feature>
<evidence type="ECO:0000313" key="3">
    <source>
        <dbReference type="Proteomes" id="UP000284706"/>
    </source>
</evidence>
<reference evidence="2 3" key="1">
    <citation type="journal article" date="2018" name="Evol. Lett.">
        <title>Horizontal gene cluster transfer increased hallucinogenic mushroom diversity.</title>
        <authorList>
            <person name="Reynolds H.T."/>
            <person name="Vijayakumar V."/>
            <person name="Gluck-Thaler E."/>
            <person name="Korotkin H.B."/>
            <person name="Matheny P.B."/>
            <person name="Slot J.C."/>
        </authorList>
    </citation>
    <scope>NUCLEOTIDE SEQUENCE [LARGE SCALE GENOMIC DNA]</scope>
    <source>
        <strain evidence="2 3">SRW20</strain>
    </source>
</reference>
<name>A0A409YLD5_9AGAR</name>
<protein>
    <recommendedName>
        <fullName evidence="4">Retrotransposon Copia-like N-terminal domain-containing protein</fullName>
    </recommendedName>
</protein>
<dbReference type="InParanoid" id="A0A409YLD5"/>
<dbReference type="EMBL" id="NHYE01000694">
    <property type="protein sequence ID" value="PPR03887.1"/>
    <property type="molecule type" value="Genomic_DNA"/>
</dbReference>
<organism evidence="2 3">
    <name type="scientific">Gymnopilus dilepis</name>
    <dbReference type="NCBI Taxonomy" id="231916"/>
    <lineage>
        <taxon>Eukaryota</taxon>
        <taxon>Fungi</taxon>
        <taxon>Dikarya</taxon>
        <taxon>Basidiomycota</taxon>
        <taxon>Agaricomycotina</taxon>
        <taxon>Agaricomycetes</taxon>
        <taxon>Agaricomycetidae</taxon>
        <taxon>Agaricales</taxon>
        <taxon>Agaricineae</taxon>
        <taxon>Hymenogastraceae</taxon>
        <taxon>Gymnopilus</taxon>
    </lineage>
</organism>
<sequence>MSANPTASDPTVFPDSRNFDGTNWFSWKRAILTAAEIKGADGYLLGQNVPLPPDPTSWDSTTPSASEWKMRNAWTKGLILHNCVNPVGLALVSLYDVSSDVAAVNAQRDPRNTMYNDGDDLMAHISTLRTKWRKANASGANITDADCRVIVLPSLSPSWDTLVATLTQSERVKEQSKSRDVSAAALATSARKPPPRSNLQCSNYGHRGHLKEKCYWPGGGMEGQFPPGFGKRGGESGSAQTPPAPNSKPTANVAVVSEKAFALVTRVAIAAPTEARNGPIPTYADSSASDNCFTKREGFVTYTPYDKPR</sequence>
<evidence type="ECO:0000256" key="1">
    <source>
        <dbReference type="SAM" id="MobiDB-lite"/>
    </source>
</evidence>
<comment type="caution">
    <text evidence="2">The sequence shown here is derived from an EMBL/GenBank/DDBJ whole genome shotgun (WGS) entry which is preliminary data.</text>
</comment>
<proteinExistence type="predicted"/>
<dbReference type="OrthoDB" id="3028060at2759"/>
<evidence type="ECO:0000313" key="2">
    <source>
        <dbReference type="EMBL" id="PPR03887.1"/>
    </source>
</evidence>
<feature type="region of interest" description="Disordered" evidence="1">
    <location>
        <begin position="171"/>
        <end position="203"/>
    </location>
</feature>
<feature type="region of interest" description="Disordered" evidence="1">
    <location>
        <begin position="225"/>
        <end position="250"/>
    </location>
</feature>
<dbReference type="Proteomes" id="UP000284706">
    <property type="component" value="Unassembled WGS sequence"/>
</dbReference>
<dbReference type="STRING" id="231916.A0A409YLD5"/>
<accession>A0A409YLD5</accession>
<gene>
    <name evidence="2" type="ORF">CVT26_000818</name>
</gene>
<evidence type="ECO:0008006" key="4">
    <source>
        <dbReference type="Google" id="ProtNLM"/>
    </source>
</evidence>